<dbReference type="EMBL" id="JAQQWK010000009">
    <property type="protein sequence ID" value="KAK8034637.1"/>
    <property type="molecule type" value="Genomic_DNA"/>
</dbReference>
<feature type="region of interest" description="Disordered" evidence="1">
    <location>
        <begin position="1"/>
        <end position="26"/>
    </location>
</feature>
<gene>
    <name evidence="2" type="ORF">PG993_009632</name>
</gene>
<keyword evidence="3" id="KW-1185">Reference proteome</keyword>
<protein>
    <submittedName>
        <fullName evidence="2">Uncharacterized protein</fullName>
    </submittedName>
</protein>
<organism evidence="2 3">
    <name type="scientific">Apiospora rasikravindrae</name>
    <dbReference type="NCBI Taxonomy" id="990691"/>
    <lineage>
        <taxon>Eukaryota</taxon>
        <taxon>Fungi</taxon>
        <taxon>Dikarya</taxon>
        <taxon>Ascomycota</taxon>
        <taxon>Pezizomycotina</taxon>
        <taxon>Sordariomycetes</taxon>
        <taxon>Xylariomycetidae</taxon>
        <taxon>Amphisphaeriales</taxon>
        <taxon>Apiosporaceae</taxon>
        <taxon>Apiospora</taxon>
    </lineage>
</organism>
<name>A0ABR1SJX2_9PEZI</name>
<evidence type="ECO:0000256" key="1">
    <source>
        <dbReference type="SAM" id="MobiDB-lite"/>
    </source>
</evidence>
<sequence length="63" mass="6907">MHSVAPNKVEIPEKRSYRQEKGLRTPSDGAGAILEVATYVDEAHWYGPVISEKCVLGFGLFGT</sequence>
<proteinExistence type="predicted"/>
<reference evidence="2 3" key="1">
    <citation type="submission" date="2023-01" db="EMBL/GenBank/DDBJ databases">
        <title>Analysis of 21 Apiospora genomes using comparative genomics revels a genus with tremendous synthesis potential of carbohydrate active enzymes and secondary metabolites.</title>
        <authorList>
            <person name="Sorensen T."/>
        </authorList>
    </citation>
    <scope>NUCLEOTIDE SEQUENCE [LARGE SCALE GENOMIC DNA]</scope>
    <source>
        <strain evidence="2 3">CBS 33761</strain>
    </source>
</reference>
<comment type="caution">
    <text evidence="2">The sequence shown here is derived from an EMBL/GenBank/DDBJ whole genome shotgun (WGS) entry which is preliminary data.</text>
</comment>
<feature type="compositionally biased region" description="Basic and acidic residues" evidence="1">
    <location>
        <begin position="10"/>
        <end position="23"/>
    </location>
</feature>
<evidence type="ECO:0000313" key="2">
    <source>
        <dbReference type="EMBL" id="KAK8034637.1"/>
    </source>
</evidence>
<dbReference type="Proteomes" id="UP001444661">
    <property type="component" value="Unassembled WGS sequence"/>
</dbReference>
<accession>A0ABR1SJX2</accession>
<evidence type="ECO:0000313" key="3">
    <source>
        <dbReference type="Proteomes" id="UP001444661"/>
    </source>
</evidence>